<reference evidence="11 12" key="1">
    <citation type="journal article" date="2015" name="Genome Announc.">
        <title>Genome Sequence of 'Candidatus Thioglobus singularis' Strain PS1, a Mixotroph from the SUP05 Clade of Marine Gammaproteobacteria.</title>
        <authorList>
            <person name="Marshall K.T."/>
            <person name="Morris R.M."/>
        </authorList>
    </citation>
    <scope>NUCLEOTIDE SEQUENCE [LARGE SCALE GENOMIC DNA]</scope>
    <source>
        <strain evidence="11 12">PS1</strain>
    </source>
</reference>
<dbReference type="InterPro" id="IPR002035">
    <property type="entry name" value="VWF_A"/>
</dbReference>
<name>A0A0M4LEW6_9GAMM</name>
<evidence type="ECO:0000256" key="9">
    <source>
        <dbReference type="SAM" id="SignalP"/>
    </source>
</evidence>
<dbReference type="Gene3D" id="2.40.10.500">
    <property type="match status" value="1"/>
</dbReference>
<accession>A0A0M4LEW6</accession>
<comment type="subcellular location">
    <subcellularLocation>
        <location evidence="1">Fimbrium</location>
    </subcellularLocation>
</comment>
<dbReference type="PROSITE" id="PS51125">
    <property type="entry name" value="NHL"/>
    <property type="match status" value="1"/>
</dbReference>
<dbReference type="Gene3D" id="2.120.10.30">
    <property type="entry name" value="TolB, C-terminal domain"/>
    <property type="match status" value="1"/>
</dbReference>
<dbReference type="InterPro" id="IPR008707">
    <property type="entry name" value="B-propeller_PilY1"/>
</dbReference>
<evidence type="ECO:0000256" key="7">
    <source>
        <dbReference type="ARBA" id="ARBA00023263"/>
    </source>
</evidence>
<dbReference type="PANTHER" id="PTHR24104:SF25">
    <property type="entry name" value="PROTEIN LIN-41"/>
    <property type="match status" value="1"/>
</dbReference>
<keyword evidence="9" id="KW-0732">Signal</keyword>
<dbReference type="PATRIC" id="fig|1125411.7.peg.639"/>
<gene>
    <name evidence="11" type="ORF">W908_03270</name>
</gene>
<evidence type="ECO:0000313" key="12">
    <source>
        <dbReference type="Proteomes" id="UP000068905"/>
    </source>
</evidence>
<evidence type="ECO:0000256" key="3">
    <source>
        <dbReference type="ARBA" id="ARBA00022558"/>
    </source>
</evidence>
<dbReference type="STRING" id="1125411.W908_03270"/>
<feature type="signal peptide" evidence="9">
    <location>
        <begin position="1"/>
        <end position="21"/>
    </location>
</feature>
<dbReference type="OrthoDB" id="7156875at2"/>
<dbReference type="SUPFAM" id="SSF101898">
    <property type="entry name" value="NHL repeat"/>
    <property type="match status" value="1"/>
</dbReference>
<keyword evidence="7" id="KW-0281">Fimbrium</keyword>
<evidence type="ECO:0000256" key="8">
    <source>
        <dbReference type="PROSITE-ProRule" id="PRU00504"/>
    </source>
</evidence>
<keyword evidence="5" id="KW-0677">Repeat</keyword>
<organism evidence="11 12">
    <name type="scientific">Candidatus Pseudothioglobus singularis PS1</name>
    <dbReference type="NCBI Taxonomy" id="1125411"/>
    <lineage>
        <taxon>Bacteria</taxon>
        <taxon>Pseudomonadati</taxon>
        <taxon>Pseudomonadota</taxon>
        <taxon>Gammaproteobacteria</taxon>
        <taxon>Candidatus Pseudothioglobaceae</taxon>
        <taxon>Candidatus Pseudothioglobus</taxon>
    </lineage>
</organism>
<dbReference type="InterPro" id="IPR050952">
    <property type="entry name" value="TRIM-NHL_E3_ligases"/>
</dbReference>
<dbReference type="Pfam" id="PF05567">
    <property type="entry name" value="T4P_PilY1"/>
    <property type="match status" value="1"/>
</dbReference>
<dbReference type="InterPro" id="IPR036465">
    <property type="entry name" value="vWFA_dom_sf"/>
</dbReference>
<protein>
    <recommendedName>
        <fullName evidence="10">VWFA domain-containing protein</fullName>
    </recommendedName>
</protein>
<feature type="repeat" description="NHL" evidence="8">
    <location>
        <begin position="58"/>
        <end position="87"/>
    </location>
</feature>
<evidence type="ECO:0000256" key="4">
    <source>
        <dbReference type="ARBA" id="ARBA00022723"/>
    </source>
</evidence>
<dbReference type="InterPro" id="IPR018391">
    <property type="entry name" value="PQQ_b-propeller_rpt"/>
</dbReference>
<keyword evidence="4" id="KW-0479">Metal-binding</keyword>
<evidence type="ECO:0000256" key="6">
    <source>
        <dbReference type="ARBA" id="ARBA00022837"/>
    </source>
</evidence>
<feature type="domain" description="VWFA" evidence="10">
    <location>
        <begin position="291"/>
        <end position="499"/>
    </location>
</feature>
<feature type="chain" id="PRO_5005797554" description="VWFA domain-containing protein" evidence="9">
    <location>
        <begin position="22"/>
        <end position="1167"/>
    </location>
</feature>
<dbReference type="InterPro" id="IPR011047">
    <property type="entry name" value="Quinoprotein_ADH-like_sf"/>
</dbReference>
<dbReference type="InterPro" id="IPR001258">
    <property type="entry name" value="NHL_repeat"/>
</dbReference>
<dbReference type="SUPFAM" id="SSF53300">
    <property type="entry name" value="vWA-like"/>
    <property type="match status" value="1"/>
</dbReference>
<dbReference type="KEGG" id="tsn:W908_03270"/>
<dbReference type="Proteomes" id="UP000068905">
    <property type="component" value="Chromosome"/>
</dbReference>
<comment type="similarity">
    <text evidence="2">Belongs to the PilY1 family.</text>
</comment>
<dbReference type="InterPro" id="IPR015943">
    <property type="entry name" value="WD40/YVTN_repeat-like_dom_sf"/>
</dbReference>
<evidence type="ECO:0000256" key="5">
    <source>
        <dbReference type="ARBA" id="ARBA00022737"/>
    </source>
</evidence>
<dbReference type="PANTHER" id="PTHR24104">
    <property type="entry name" value="E3 UBIQUITIN-PROTEIN LIGASE NHLRC1-RELATED"/>
    <property type="match status" value="1"/>
</dbReference>
<dbReference type="PROSITE" id="PS50234">
    <property type="entry name" value="VWFA"/>
    <property type="match status" value="1"/>
</dbReference>
<evidence type="ECO:0000256" key="2">
    <source>
        <dbReference type="ARBA" id="ARBA00008387"/>
    </source>
</evidence>
<dbReference type="GO" id="GO:0009289">
    <property type="term" value="C:pilus"/>
    <property type="evidence" value="ECO:0007669"/>
    <property type="project" value="UniProtKB-SubCell"/>
</dbReference>
<evidence type="ECO:0000313" key="11">
    <source>
        <dbReference type="EMBL" id="ALE02657.1"/>
    </source>
</evidence>
<dbReference type="GO" id="GO:0008270">
    <property type="term" value="F:zinc ion binding"/>
    <property type="evidence" value="ECO:0007669"/>
    <property type="project" value="UniProtKB-KW"/>
</dbReference>
<dbReference type="SUPFAM" id="SSF50998">
    <property type="entry name" value="Quinoprotein alcohol dehydrogenase-like"/>
    <property type="match status" value="1"/>
</dbReference>
<proteinExistence type="inferred from homology"/>
<evidence type="ECO:0000256" key="1">
    <source>
        <dbReference type="ARBA" id="ARBA00004561"/>
    </source>
</evidence>
<keyword evidence="12" id="KW-1185">Reference proteome</keyword>
<dbReference type="Gene3D" id="2.130.10.10">
    <property type="entry name" value="YVTN repeat-like/Quinoprotein amine dehydrogenase"/>
    <property type="match status" value="1"/>
</dbReference>
<dbReference type="SMART" id="SM00564">
    <property type="entry name" value="PQQ"/>
    <property type="match status" value="2"/>
</dbReference>
<keyword evidence="3" id="KW-1029">Fimbrium biogenesis</keyword>
<dbReference type="InterPro" id="IPR011042">
    <property type="entry name" value="6-blade_b-propeller_TolB-like"/>
</dbReference>
<dbReference type="EMBL" id="CP006911">
    <property type="protein sequence ID" value="ALE02657.1"/>
    <property type="molecule type" value="Genomic_DNA"/>
</dbReference>
<dbReference type="AlphaFoldDB" id="A0A0M4LEW6"/>
<keyword evidence="6" id="KW-0106">Calcium</keyword>
<dbReference type="RefSeq" id="WP_053819907.1">
    <property type="nucleotide sequence ID" value="NZ_CP006911.1"/>
</dbReference>
<sequence length="1167" mass="125820">MRKLQALVGSLLLICAFGIDAKSPPPGTGKADVPANIYIMLDTSGSMGATVNSVGRMYYPRDVAVDSNGNIYVVEYYYHRIKKYDSAGNFVKSFGSYGSGAGRFYYPTKMDIDSNDNLYIADRNGVSKYDSNGSYITSYSGASNIIDVAVDDSTGDVYGVTSRSVYKWRGSGGSYITSGSGYFNGLDFYNGSLYTAGRGTQNITKYSSALGVQNTWSLSSNTSAGDVEVTSNGIYVACTGYCSKIQKYSLSGVYERQFGSFSSSSPSGFYYLYGIASDSSGNIYGASFYRHAIKKFDSDGTYLSTAGPSSETRMSEVLKVIEKLTSSSDLTRGANFGLQDWASSATQRIKISSNGAAEINKSVSPQITKNGVLITNPDYKGSSWYRPSGGTNLDSAMSEAQSYFTGSNSPIDSNAGCQKNFLIVISDGQWFGSRAENIAKSLLATKGIQTLVVGFHSGGNQTNYIKLAKAGGTHPDSPLFSNNWQQLYETMSAFIRQAISSRLTFSAPVVMPNISSGDHIFQSTFTFKSNHQWEGQLSKYKLTSNNAGSFKAGVGAIQWDAGAVLDARSESSRNIWTVANPFGVSTSLNNFTASNVVNLKRALWENSGTNPTDAQATKLINFVRGVDSYDENKDNSTTDKRWKLGDIFNSRLVVVGPPKGKTTSSASKDHTEAYYRHINGYKAFKTGASCGVNCAVRDEVVYVGANDGMLHAFDSSSGKELWAFIPPMMLPSLKSMISVKANSSNAIYGVDGSPIVKDIFYNNKWRTVLISGMGRGGFGYFALDVTNSASPSFLFAFENKPSLNLVSHWDANGTRTDLGYASNIPAEFDYSKIGETLSTPVIVALPVGTGNNRKWVAVFGGGYNSGINTNFGSSVYVVDLEDAGKVVKRFDLNDLAGDPANSMPSSLVSITPDTTSKAKYKGALVYGADLESKLWQLNLTDQGTLYDFTAHFDAEATTDNDRLSFFQITPSIGSDDNLWTFYGTGNQQRLQRMSNDIDNRIFGIKDKNFPTYTNISGATPKASSMKNMSTAGSSCPVSSDLGWYINMGSNERITGKLAVFNEVVYASRYLPNQGQICSPGKAYLSEHNMTCGSESRKTELGEGIATGAVIHKNIVYIGISGGGSGEIKDSKGNVIGKKEDNIILLSPSGSGVIGDGKISQESWREIY</sequence>
<dbReference type="Pfam" id="PF01436">
    <property type="entry name" value="NHL"/>
    <property type="match status" value="1"/>
</dbReference>
<evidence type="ECO:0000259" key="10">
    <source>
        <dbReference type="PROSITE" id="PS50234"/>
    </source>
</evidence>
<dbReference type="Gene3D" id="3.40.50.410">
    <property type="entry name" value="von Willebrand factor, type A domain"/>
    <property type="match status" value="1"/>
</dbReference>